<sequence length="59" mass="6171">MLILCSPINANGIASLSPGFPEPWEAGPNDHPARGNPNGVTSVVEVSRECHVRLGPPDP</sequence>
<evidence type="ECO:0000256" key="1">
    <source>
        <dbReference type="SAM" id="MobiDB-lite"/>
    </source>
</evidence>
<dbReference type="EMBL" id="FUYE01000025">
    <property type="protein sequence ID" value="SKB07942.1"/>
    <property type="molecule type" value="Genomic_DNA"/>
</dbReference>
<reference evidence="3" key="1">
    <citation type="submission" date="2017-02" db="EMBL/GenBank/DDBJ databases">
        <authorList>
            <person name="Varghese N."/>
            <person name="Submissions S."/>
        </authorList>
    </citation>
    <scope>NUCLEOTIDE SEQUENCE [LARGE SCALE GENOMIC DNA]</scope>
    <source>
        <strain evidence="3">ATCC 700200</strain>
    </source>
</reference>
<keyword evidence="3" id="KW-1185">Reference proteome</keyword>
<evidence type="ECO:0000313" key="2">
    <source>
        <dbReference type="EMBL" id="SKB07942.1"/>
    </source>
</evidence>
<gene>
    <name evidence="2" type="ORF">SAMN02745166_04824</name>
</gene>
<dbReference type="Proteomes" id="UP000190774">
    <property type="component" value="Unassembled WGS sequence"/>
</dbReference>
<evidence type="ECO:0000313" key="3">
    <source>
        <dbReference type="Proteomes" id="UP000190774"/>
    </source>
</evidence>
<proteinExistence type="predicted"/>
<organism evidence="2 3">
    <name type="scientific">Prosthecobacter debontii</name>
    <dbReference type="NCBI Taxonomy" id="48467"/>
    <lineage>
        <taxon>Bacteria</taxon>
        <taxon>Pseudomonadati</taxon>
        <taxon>Verrucomicrobiota</taxon>
        <taxon>Verrucomicrobiia</taxon>
        <taxon>Verrucomicrobiales</taxon>
        <taxon>Verrucomicrobiaceae</taxon>
        <taxon>Prosthecobacter</taxon>
    </lineage>
</organism>
<accession>A0A1T4Z1N7</accession>
<feature type="region of interest" description="Disordered" evidence="1">
    <location>
        <begin position="21"/>
        <end position="40"/>
    </location>
</feature>
<name>A0A1T4Z1N7_9BACT</name>
<dbReference type="AlphaFoldDB" id="A0A1T4Z1N7"/>
<protein>
    <submittedName>
        <fullName evidence="2">Uncharacterized protein</fullName>
    </submittedName>
</protein>